<dbReference type="Proteomes" id="UP000839515">
    <property type="component" value="Unassembled WGS sequence"/>
</dbReference>
<feature type="zinc finger region" description="dksA C4-type" evidence="4">
    <location>
        <begin position="38"/>
        <end position="62"/>
    </location>
</feature>
<dbReference type="EMBL" id="QDLQ01000014">
    <property type="protein sequence ID" value="PVI95345.1"/>
    <property type="molecule type" value="Genomic_DNA"/>
</dbReference>
<evidence type="ECO:0000259" key="5">
    <source>
        <dbReference type="Pfam" id="PF01258"/>
    </source>
</evidence>
<gene>
    <name evidence="7" type="ORF">ATP91_27135</name>
    <name evidence="8" type="ORF">C4860_18265</name>
    <name evidence="6" type="ORF">ND68_23735</name>
</gene>
<dbReference type="EMBL" id="RSTU01000074">
    <property type="protein sequence ID" value="MIT93878.1"/>
    <property type="molecule type" value="Genomic_DNA"/>
</dbReference>
<accession>A0A2T8T0Y0</accession>
<evidence type="ECO:0000256" key="3">
    <source>
        <dbReference type="ARBA" id="ARBA00022833"/>
    </source>
</evidence>
<dbReference type="Proteomes" id="UP000245912">
    <property type="component" value="Unassembled WGS sequence"/>
</dbReference>
<feature type="domain" description="Zinc finger DksA/TraR C4-type" evidence="5">
    <location>
        <begin position="36"/>
        <end position="68"/>
    </location>
</feature>
<dbReference type="Pfam" id="PF01258">
    <property type="entry name" value="zf-dskA_traR"/>
    <property type="match status" value="1"/>
</dbReference>
<reference evidence="7" key="3">
    <citation type="submission" date="2018-08" db="EMBL/GenBank/DDBJ databases">
        <authorList>
            <consortium name="GenomeTrakr network: Whole genome sequencing for foodborne pathogen traceback"/>
        </authorList>
    </citation>
    <scope>NUCLEOTIDE SEQUENCE [LARGE SCALE GENOMIC DNA]</scope>
    <source>
        <strain evidence="7">CFSAN034428</strain>
    </source>
</reference>
<sequence length="73" mass="8278">MENAMPDICDHANEEMEFLNQIKFSRNPPPVQPSATHCCDCGTPIPRRRREAVAGVRRCVDCQALLEHFIPLT</sequence>
<dbReference type="GO" id="GO:1900378">
    <property type="term" value="P:positive regulation of secondary metabolite biosynthetic process"/>
    <property type="evidence" value="ECO:0007669"/>
    <property type="project" value="TreeGrafter"/>
</dbReference>
<dbReference type="SUPFAM" id="SSF57716">
    <property type="entry name" value="Glucocorticoid receptor-like (DNA-binding domain)"/>
    <property type="match status" value="1"/>
</dbReference>
<dbReference type="Proteomes" id="UP000839924">
    <property type="component" value="Unassembled WGS sequence"/>
</dbReference>
<dbReference type="InterPro" id="IPR000962">
    <property type="entry name" value="Znf_DskA_TraR"/>
</dbReference>
<dbReference type="GO" id="GO:0008270">
    <property type="term" value="F:zinc ion binding"/>
    <property type="evidence" value="ECO:0007669"/>
    <property type="project" value="UniProtKB-KW"/>
</dbReference>
<keyword evidence="3" id="KW-0862">Zinc</keyword>
<reference evidence="6" key="2">
    <citation type="submission" date="2018-07" db="EMBL/GenBank/DDBJ databases">
        <authorList>
            <consortium name="PulseNet: The National Subtyping Network for Foodborne Disease Surveillance"/>
            <person name="Tarr C.L."/>
            <person name="Trees E."/>
            <person name="Katz L.S."/>
            <person name="Carleton-Romer H.A."/>
            <person name="Stroika S."/>
            <person name="Kucerova Z."/>
            <person name="Roache K.F."/>
            <person name="Sabol A.L."/>
            <person name="Besser J."/>
            <person name="Gerner-Smidt P."/>
        </authorList>
    </citation>
    <scope>NUCLEOTIDE SEQUENCE [LARGE SCALE GENOMIC DNA]</scope>
    <source>
        <strain evidence="6">2012K-0227</strain>
    </source>
</reference>
<keyword evidence="2" id="KW-0863">Zinc-finger</keyword>
<evidence type="ECO:0000313" key="7">
    <source>
        <dbReference type="EMBL" id="MIT93878.1"/>
    </source>
</evidence>
<protein>
    <submittedName>
        <fullName evidence="6">TraR/DksA family transcriptional regulator</fullName>
    </submittedName>
</protein>
<dbReference type="PANTHER" id="PTHR38777">
    <property type="entry name" value="FELS-2 PROPHAGE PROTEIN"/>
    <property type="match status" value="1"/>
</dbReference>
<name>A0A2T8T0Y0_SALER</name>
<evidence type="ECO:0000313" key="9">
    <source>
        <dbReference type="Proteomes" id="UP000245912"/>
    </source>
</evidence>
<reference evidence="8 9" key="1">
    <citation type="submission" date="2018-04" db="EMBL/GenBank/DDBJ databases">
        <title>Serotype diversity and antimicrobial resistance among Salmonella enterica isolated from patients at an equine referral hospital.</title>
        <authorList>
            <person name="Leon I.M."/>
            <person name="Lawhon S.D."/>
            <person name="Norman K.N."/>
            <person name="Threadgill D.S."/>
            <person name="Ohta N."/>
            <person name="Vinasco J."/>
            <person name="Scott H.M."/>
        </authorList>
    </citation>
    <scope>NUCLEOTIDE SEQUENCE [LARGE SCALE GENOMIC DNA]</scope>
    <source>
        <strain evidence="8 9">235</strain>
    </source>
</reference>
<dbReference type="Gene3D" id="1.20.120.910">
    <property type="entry name" value="DksA, coiled-coil domain"/>
    <property type="match status" value="1"/>
</dbReference>
<dbReference type="PROSITE" id="PS51128">
    <property type="entry name" value="ZF_DKSA_2"/>
    <property type="match status" value="1"/>
</dbReference>
<dbReference type="AlphaFoldDB" id="A0A2T8T0Y0"/>
<evidence type="ECO:0000256" key="1">
    <source>
        <dbReference type="ARBA" id="ARBA00022723"/>
    </source>
</evidence>
<evidence type="ECO:0000313" key="8">
    <source>
        <dbReference type="EMBL" id="PVI95345.1"/>
    </source>
</evidence>
<evidence type="ECO:0000256" key="4">
    <source>
        <dbReference type="PROSITE-ProRule" id="PRU00510"/>
    </source>
</evidence>
<keyword evidence="1" id="KW-0479">Metal-binding</keyword>
<comment type="caution">
    <text evidence="8">The sequence shown here is derived from an EMBL/GenBank/DDBJ whole genome shotgun (WGS) entry which is preliminary data.</text>
</comment>
<evidence type="ECO:0000313" key="6">
    <source>
        <dbReference type="EMBL" id="EBP1765328.1"/>
    </source>
</evidence>
<dbReference type="PANTHER" id="PTHR38777:SF1">
    <property type="entry name" value="DNAK SUPPRESSOR PROTEIN"/>
    <property type="match status" value="1"/>
</dbReference>
<dbReference type="EMBL" id="AAGKWS010000015">
    <property type="protein sequence ID" value="EBP1765328.1"/>
    <property type="molecule type" value="Genomic_DNA"/>
</dbReference>
<proteinExistence type="predicted"/>
<evidence type="ECO:0000256" key="2">
    <source>
        <dbReference type="ARBA" id="ARBA00022771"/>
    </source>
</evidence>
<organism evidence="8 9">
    <name type="scientific">Salmonella enterica</name>
    <name type="common">Salmonella choleraesuis</name>
    <dbReference type="NCBI Taxonomy" id="28901"/>
    <lineage>
        <taxon>Bacteria</taxon>
        <taxon>Pseudomonadati</taxon>
        <taxon>Pseudomonadota</taxon>
        <taxon>Gammaproteobacteria</taxon>
        <taxon>Enterobacterales</taxon>
        <taxon>Enterobacteriaceae</taxon>
        <taxon>Salmonella</taxon>
    </lineage>
</organism>